<dbReference type="AlphaFoldDB" id="A0A183S9V3"/>
<dbReference type="OrthoDB" id="10060824at2759"/>
<dbReference type="WBParaSite" id="SSLN_0000104101-mRNA-1">
    <property type="protein sequence ID" value="SSLN_0000104101-mRNA-1"/>
    <property type="gene ID" value="SSLN_0000104101"/>
</dbReference>
<reference evidence="1 2" key="2">
    <citation type="submission" date="2018-11" db="EMBL/GenBank/DDBJ databases">
        <authorList>
            <consortium name="Pathogen Informatics"/>
        </authorList>
    </citation>
    <scope>NUCLEOTIDE SEQUENCE [LARGE SCALE GENOMIC DNA]</scope>
    <source>
        <strain evidence="1 2">NST_G2</strain>
    </source>
</reference>
<evidence type="ECO:0000313" key="3">
    <source>
        <dbReference type="WBParaSite" id="SSLN_0000104101-mRNA-1"/>
    </source>
</evidence>
<dbReference type="GO" id="GO:0005929">
    <property type="term" value="C:cilium"/>
    <property type="evidence" value="ECO:0007669"/>
    <property type="project" value="TreeGrafter"/>
</dbReference>
<dbReference type="EMBL" id="UYSU01001259">
    <property type="protein sequence ID" value="VDL86702.1"/>
    <property type="molecule type" value="Genomic_DNA"/>
</dbReference>
<dbReference type="Gene3D" id="2.60.40.10">
    <property type="entry name" value="Immunoglobulins"/>
    <property type="match status" value="2"/>
</dbReference>
<dbReference type="InterPro" id="IPR013783">
    <property type="entry name" value="Ig-like_fold"/>
</dbReference>
<evidence type="ECO:0000313" key="1">
    <source>
        <dbReference type="EMBL" id="VDL86702.1"/>
    </source>
</evidence>
<name>A0A183S9V3_SCHSO</name>
<sequence>ERVVNKATIQNFGLKNIGFISPISKYVSAYSGTGVVDAYSQLDCQVDYYHAYGASKNGSFELYVCDLPADRSFLSEGHEVDLAGAWVAVHPGDTKVLQPAERLICTAKLPTPRVSTASTRLTLGAIPLGLASSWTFSLVNSGTAVAFFRNENSASSGKMGKTKMLLGRRNVLCCRKATLTTWPTAGLLAVNGRSSIKVTCLAEEIGEFEFVFRVLIYGGQPISIRMSGVVVMPKLEISPQILHFGGVFVGSHSDLKMRLQNATSVRLQVTFKLNKYCDFSMKDLEETHNLPNQPAHFAENGTKSITLAPMQTKEITTTFKPSEVAWYDFKLPMSINGIHVTEAKALATTETNDIGRIVDIRHLNRMPSIASSSQCILQATGLRAPIVLQPPGGNLQLNATLGASGEVLSEREQLTGVNFLAFHFYASLYLCLSRRILPWQLGGVLSRLERC</sequence>
<evidence type="ECO:0000313" key="2">
    <source>
        <dbReference type="Proteomes" id="UP000275846"/>
    </source>
</evidence>
<dbReference type="STRING" id="70667.A0A183S9V3"/>
<protein>
    <submittedName>
        <fullName evidence="3">ASH domain-containing protein</fullName>
    </submittedName>
</protein>
<dbReference type="Proteomes" id="UP000275846">
    <property type="component" value="Unassembled WGS sequence"/>
</dbReference>
<dbReference type="PANTHER" id="PTHR45912">
    <property type="entry name" value="CILIA- AND FLAGELLA-ASSOCIATED PROTEIN 47"/>
    <property type="match status" value="1"/>
</dbReference>
<organism evidence="3">
    <name type="scientific">Schistocephalus solidus</name>
    <name type="common">Tapeworm</name>
    <dbReference type="NCBI Taxonomy" id="70667"/>
    <lineage>
        <taxon>Eukaryota</taxon>
        <taxon>Metazoa</taxon>
        <taxon>Spiralia</taxon>
        <taxon>Lophotrochozoa</taxon>
        <taxon>Platyhelminthes</taxon>
        <taxon>Cestoda</taxon>
        <taxon>Eucestoda</taxon>
        <taxon>Diphyllobothriidea</taxon>
        <taxon>Diphyllobothriidae</taxon>
        <taxon>Schistocephalus</taxon>
    </lineage>
</organism>
<dbReference type="GO" id="GO:0060271">
    <property type="term" value="P:cilium assembly"/>
    <property type="evidence" value="ECO:0007669"/>
    <property type="project" value="TreeGrafter"/>
</dbReference>
<reference evidence="3" key="1">
    <citation type="submission" date="2016-06" db="UniProtKB">
        <authorList>
            <consortium name="WormBaseParasite"/>
        </authorList>
    </citation>
    <scope>IDENTIFICATION</scope>
</reference>
<dbReference type="PANTHER" id="PTHR45912:SF3">
    <property type="entry name" value="CILIA- AND FLAGELLA-ASSOCIATED PROTEIN 47"/>
    <property type="match status" value="1"/>
</dbReference>
<proteinExistence type="predicted"/>
<accession>A0A183S9V3</accession>
<gene>
    <name evidence="1" type="ORF">SSLN_LOCUS1001</name>
</gene>
<keyword evidence="2" id="KW-1185">Reference proteome</keyword>